<accession>A0AA88KY18</accession>
<feature type="region of interest" description="Disordered" evidence="1">
    <location>
        <begin position="35"/>
        <end position="59"/>
    </location>
</feature>
<evidence type="ECO:0000256" key="1">
    <source>
        <dbReference type="SAM" id="MobiDB-lite"/>
    </source>
</evidence>
<gene>
    <name evidence="2" type="ORF">QYM36_016326</name>
</gene>
<dbReference type="Proteomes" id="UP001187531">
    <property type="component" value="Unassembled WGS sequence"/>
</dbReference>
<keyword evidence="3" id="KW-1185">Reference proteome</keyword>
<sequence>MRRVRIENIKNWTKDRDRINFEGRKCIVRFDEDEVKEVSEDTEEKDEEGTEEDQSNSRL</sequence>
<evidence type="ECO:0000313" key="3">
    <source>
        <dbReference type="Proteomes" id="UP001187531"/>
    </source>
</evidence>
<reference evidence="2" key="1">
    <citation type="submission" date="2023-07" db="EMBL/GenBank/DDBJ databases">
        <title>Chromosome-level genome assembly of Artemia franciscana.</title>
        <authorList>
            <person name="Jo E."/>
        </authorList>
    </citation>
    <scope>NUCLEOTIDE SEQUENCE</scope>
    <source>
        <tissue evidence="2">Whole body</tissue>
    </source>
</reference>
<feature type="non-terminal residue" evidence="2">
    <location>
        <position position="59"/>
    </location>
</feature>
<name>A0AA88KY18_ARTSF</name>
<dbReference type="EMBL" id="JAVRJZ010000020">
    <property type="protein sequence ID" value="KAK2706244.1"/>
    <property type="molecule type" value="Genomic_DNA"/>
</dbReference>
<protein>
    <submittedName>
        <fullName evidence="2">Uncharacterized protein</fullName>
    </submittedName>
</protein>
<organism evidence="2 3">
    <name type="scientific">Artemia franciscana</name>
    <name type="common">Brine shrimp</name>
    <name type="synonym">Artemia sanfranciscana</name>
    <dbReference type="NCBI Taxonomy" id="6661"/>
    <lineage>
        <taxon>Eukaryota</taxon>
        <taxon>Metazoa</taxon>
        <taxon>Ecdysozoa</taxon>
        <taxon>Arthropoda</taxon>
        <taxon>Crustacea</taxon>
        <taxon>Branchiopoda</taxon>
        <taxon>Anostraca</taxon>
        <taxon>Artemiidae</taxon>
        <taxon>Artemia</taxon>
    </lineage>
</organism>
<evidence type="ECO:0000313" key="2">
    <source>
        <dbReference type="EMBL" id="KAK2706244.1"/>
    </source>
</evidence>
<proteinExistence type="predicted"/>
<dbReference type="AlphaFoldDB" id="A0AA88KY18"/>
<comment type="caution">
    <text evidence="2">The sequence shown here is derived from an EMBL/GenBank/DDBJ whole genome shotgun (WGS) entry which is preliminary data.</text>
</comment>